<dbReference type="Proteomes" id="UP001642540">
    <property type="component" value="Unassembled WGS sequence"/>
</dbReference>
<evidence type="ECO:0000313" key="1">
    <source>
        <dbReference type="EMBL" id="CAL8130262.1"/>
    </source>
</evidence>
<reference evidence="1 2" key="1">
    <citation type="submission" date="2024-08" db="EMBL/GenBank/DDBJ databases">
        <authorList>
            <person name="Cucini C."/>
            <person name="Frati F."/>
        </authorList>
    </citation>
    <scope>NUCLEOTIDE SEQUENCE [LARGE SCALE GENOMIC DNA]</scope>
</reference>
<sequence length="112" mass="12641">SDITVFSMIRLSICAVFVVTLALALAATPQMYRYRPGEPTLADVPDFNWTADAEFVREAINDGLHFMIKLAHLGSMRSRKQRLQIYHAIKSCVLRLPLGRGNKKPEKKNSSH</sequence>
<feature type="non-terminal residue" evidence="1">
    <location>
        <position position="1"/>
    </location>
</feature>
<evidence type="ECO:0000313" key="2">
    <source>
        <dbReference type="Proteomes" id="UP001642540"/>
    </source>
</evidence>
<proteinExistence type="predicted"/>
<organism evidence="1 2">
    <name type="scientific">Orchesella dallaii</name>
    <dbReference type="NCBI Taxonomy" id="48710"/>
    <lineage>
        <taxon>Eukaryota</taxon>
        <taxon>Metazoa</taxon>
        <taxon>Ecdysozoa</taxon>
        <taxon>Arthropoda</taxon>
        <taxon>Hexapoda</taxon>
        <taxon>Collembola</taxon>
        <taxon>Entomobryomorpha</taxon>
        <taxon>Entomobryoidea</taxon>
        <taxon>Orchesellidae</taxon>
        <taxon>Orchesellinae</taxon>
        <taxon>Orchesella</taxon>
    </lineage>
</organism>
<gene>
    <name evidence="1" type="ORF">ODALV1_LOCUS23645</name>
</gene>
<protein>
    <submittedName>
        <fullName evidence="1">Uncharacterized protein</fullName>
    </submittedName>
</protein>
<accession>A0ABP1RLM9</accession>
<comment type="caution">
    <text evidence="1">The sequence shown here is derived from an EMBL/GenBank/DDBJ whole genome shotgun (WGS) entry which is preliminary data.</text>
</comment>
<dbReference type="EMBL" id="CAXLJM020000081">
    <property type="protein sequence ID" value="CAL8130262.1"/>
    <property type="molecule type" value="Genomic_DNA"/>
</dbReference>
<name>A0ABP1RLM9_9HEXA</name>
<keyword evidence="2" id="KW-1185">Reference proteome</keyword>